<dbReference type="InterPro" id="IPR005094">
    <property type="entry name" value="Endonuclease_MobA/VirD2"/>
</dbReference>
<feature type="region of interest" description="Disordered" evidence="1">
    <location>
        <begin position="250"/>
        <end position="307"/>
    </location>
</feature>
<sequence>MSFNLSPGMLDTMAGIFSPSKRHSAAGGGGGGRERDHGGTLLGFAVASMFPKPASQGGGHRSHNRVKQAFGGGSQAAISRRAISTLDRTARRVPEVMVRITGRQHGAGHVLANFAYISRLGHGADREVALYTSEGDVVRDGNTMQDLAHDWQEWEMADDARRKGATSLSMILSMPSGTDPERLKAAALDFAREEFANRSWVASLHVDRDHPHVHVTFARRDHDGRRFHPTRDDLFRYRQRFAQKLRDRGIEANATPSKARGVDSAHEPMAARKIRETGRVPRLDESRKTRVRQLAPADASNPLRATRATRQASVRAAYEQSIAVLRTSPSIVNQTVATSLQRFVEVMTVPEPYYRRTTGTRDQAPAEGRRPLSVPSGERAHIDNPIAAALVRSQAMRERIETRRAAHLADSEPAGPSDHRPASSPARTRPPTSPQPIDPASPVREPDRIDQVMRELKERERTRAARLRDRDLNPEKGGPKR</sequence>
<dbReference type="AlphaFoldDB" id="A0A1G7PSS6"/>
<evidence type="ECO:0000313" key="3">
    <source>
        <dbReference type="EMBL" id="SDF89284.1"/>
    </source>
</evidence>
<protein>
    <submittedName>
        <fullName evidence="3">Relaxase/Mobilisation nuclease domain-containing protein</fullName>
    </submittedName>
</protein>
<evidence type="ECO:0000259" key="2">
    <source>
        <dbReference type="Pfam" id="PF03432"/>
    </source>
</evidence>
<name>A0A1G7PSS6_9SPHN</name>
<dbReference type="Proteomes" id="UP000323502">
    <property type="component" value="Unassembled WGS sequence"/>
</dbReference>
<dbReference type="EMBL" id="FNBI01000007">
    <property type="protein sequence ID" value="SDF89284.1"/>
    <property type="molecule type" value="Genomic_DNA"/>
</dbReference>
<reference evidence="3 4" key="1">
    <citation type="submission" date="2016-10" db="EMBL/GenBank/DDBJ databases">
        <authorList>
            <person name="Varghese N."/>
            <person name="Submissions S."/>
        </authorList>
    </citation>
    <scope>NUCLEOTIDE SEQUENCE [LARGE SCALE GENOMIC DNA]</scope>
    <source>
        <strain evidence="3 4">S7-754</strain>
    </source>
</reference>
<feature type="region of interest" description="Disordered" evidence="1">
    <location>
        <begin position="52"/>
        <end position="73"/>
    </location>
</feature>
<feature type="domain" description="MobA/VirD2-like nuclease" evidence="2">
    <location>
        <begin position="138"/>
        <end position="247"/>
    </location>
</feature>
<dbReference type="RefSeq" id="WP_235904112.1">
    <property type="nucleotide sequence ID" value="NZ_FNBI01000007.1"/>
</dbReference>
<proteinExistence type="predicted"/>
<evidence type="ECO:0000313" key="4">
    <source>
        <dbReference type="Proteomes" id="UP000323502"/>
    </source>
</evidence>
<evidence type="ECO:0000256" key="1">
    <source>
        <dbReference type="SAM" id="MobiDB-lite"/>
    </source>
</evidence>
<feature type="region of interest" description="Disordered" evidence="1">
    <location>
        <begin position="354"/>
        <end position="381"/>
    </location>
</feature>
<feature type="compositionally biased region" description="Basic and acidic residues" evidence="1">
    <location>
        <begin position="444"/>
        <end position="481"/>
    </location>
</feature>
<gene>
    <name evidence="3" type="ORF">SAMN05216557_10763</name>
</gene>
<accession>A0A1G7PSS6</accession>
<keyword evidence="4" id="KW-1185">Reference proteome</keyword>
<feature type="compositionally biased region" description="Basic and acidic residues" evidence="1">
    <location>
        <begin position="260"/>
        <end position="288"/>
    </location>
</feature>
<dbReference type="Pfam" id="PF03432">
    <property type="entry name" value="Relaxase"/>
    <property type="match status" value="1"/>
</dbReference>
<dbReference type="Gene3D" id="3.30.930.30">
    <property type="match status" value="1"/>
</dbReference>
<organism evidence="3 4">
    <name type="scientific">Sphingomonas carotinifaciens</name>
    <dbReference type="NCBI Taxonomy" id="1166323"/>
    <lineage>
        <taxon>Bacteria</taxon>
        <taxon>Pseudomonadati</taxon>
        <taxon>Pseudomonadota</taxon>
        <taxon>Alphaproteobacteria</taxon>
        <taxon>Sphingomonadales</taxon>
        <taxon>Sphingomonadaceae</taxon>
        <taxon>Sphingomonas</taxon>
    </lineage>
</organism>
<feature type="region of interest" description="Disordered" evidence="1">
    <location>
        <begin position="404"/>
        <end position="481"/>
    </location>
</feature>